<protein>
    <submittedName>
        <fullName evidence="1">Uncharacterized protein</fullName>
    </submittedName>
</protein>
<name>A0ABY8UJ27_TETOB</name>
<gene>
    <name evidence="1" type="ORF">OEZ85_005451</name>
</gene>
<proteinExistence type="predicted"/>
<evidence type="ECO:0000313" key="2">
    <source>
        <dbReference type="Proteomes" id="UP001244341"/>
    </source>
</evidence>
<keyword evidence="2" id="KW-1185">Reference proteome</keyword>
<dbReference type="Proteomes" id="UP001244341">
    <property type="component" value="Chromosome 12b"/>
</dbReference>
<accession>A0ABY8UJ27</accession>
<evidence type="ECO:0000313" key="1">
    <source>
        <dbReference type="EMBL" id="WIA21140.1"/>
    </source>
</evidence>
<reference evidence="1 2" key="1">
    <citation type="submission" date="2023-05" db="EMBL/GenBank/DDBJ databases">
        <title>A 100% complete, gapless, phased diploid assembly of the Scenedesmus obliquus UTEX 3031 genome.</title>
        <authorList>
            <person name="Biondi T.C."/>
            <person name="Hanschen E.R."/>
            <person name="Kwon T."/>
            <person name="Eng W."/>
            <person name="Kruse C.P.S."/>
            <person name="Koehler S.I."/>
            <person name="Kunde Y."/>
            <person name="Gleasner C.D."/>
            <person name="You Mak K.T."/>
            <person name="Polle J."/>
            <person name="Hovde B.T."/>
            <person name="Starkenburg S.R."/>
        </authorList>
    </citation>
    <scope>NUCLEOTIDE SEQUENCE [LARGE SCALE GENOMIC DNA]</scope>
    <source>
        <strain evidence="1 2">DOE0152z</strain>
    </source>
</reference>
<organism evidence="1 2">
    <name type="scientific">Tetradesmus obliquus</name>
    <name type="common">Green alga</name>
    <name type="synonym">Acutodesmus obliquus</name>
    <dbReference type="NCBI Taxonomy" id="3088"/>
    <lineage>
        <taxon>Eukaryota</taxon>
        <taxon>Viridiplantae</taxon>
        <taxon>Chlorophyta</taxon>
        <taxon>core chlorophytes</taxon>
        <taxon>Chlorophyceae</taxon>
        <taxon>CS clade</taxon>
        <taxon>Sphaeropleales</taxon>
        <taxon>Scenedesmaceae</taxon>
        <taxon>Tetradesmus</taxon>
    </lineage>
</organism>
<dbReference type="EMBL" id="CP126219">
    <property type="protein sequence ID" value="WIA21140.1"/>
    <property type="molecule type" value="Genomic_DNA"/>
</dbReference>
<sequence length="159" mass="16761">MAAVPAFSWHTPQATLQNYSYPQVQAFLRGPGEALTLSGCFSGIADARKAVCELLGKSNRYGSYGSCFGSGSCIESSYSISAEARGTGRNAHVVIRKTQAWYQAQVKHKEGHKQELQAVKQLLRKPAAAAAAAAAAGAVPADVRPVADSGVDIFDLMSD</sequence>